<feature type="transmembrane region" description="Helical" evidence="9">
    <location>
        <begin position="67"/>
        <end position="83"/>
    </location>
</feature>
<evidence type="ECO:0000313" key="11">
    <source>
        <dbReference type="Proteomes" id="UP000595140"/>
    </source>
</evidence>
<dbReference type="Pfam" id="PF03083">
    <property type="entry name" value="MtN3_slv"/>
    <property type="match status" value="2"/>
</dbReference>
<evidence type="ECO:0000256" key="7">
    <source>
        <dbReference type="ARBA" id="ARBA00022989"/>
    </source>
</evidence>
<evidence type="ECO:0000256" key="5">
    <source>
        <dbReference type="ARBA" id="ARBA00022692"/>
    </source>
</evidence>
<name>A0A484N7R2_9ASTE</name>
<dbReference type="OrthoDB" id="409725at2759"/>
<keyword evidence="3 9" id="KW-0813">Transport</keyword>
<dbReference type="GO" id="GO:0005886">
    <property type="term" value="C:plasma membrane"/>
    <property type="evidence" value="ECO:0007669"/>
    <property type="project" value="UniProtKB-SubCell"/>
</dbReference>
<dbReference type="InterPro" id="IPR004316">
    <property type="entry name" value="SWEET_rpt"/>
</dbReference>
<comment type="subcellular location">
    <subcellularLocation>
        <location evidence="9">Cell membrane</location>
        <topology evidence="9">Multi-pass membrane protein</topology>
    </subcellularLocation>
    <subcellularLocation>
        <location evidence="1">Endomembrane system</location>
        <topology evidence="1">Multi-pass membrane protein</topology>
    </subcellularLocation>
</comment>
<dbReference type="Proteomes" id="UP000595140">
    <property type="component" value="Unassembled WGS sequence"/>
</dbReference>
<reference evidence="10 11" key="1">
    <citation type="submission" date="2018-04" db="EMBL/GenBank/DDBJ databases">
        <authorList>
            <person name="Vogel A."/>
        </authorList>
    </citation>
    <scope>NUCLEOTIDE SEQUENCE [LARGE SCALE GENOMIC DNA]</scope>
</reference>
<proteinExistence type="inferred from homology"/>
<keyword evidence="8 9" id="KW-0472">Membrane</keyword>
<feature type="transmembrane region" description="Helical" evidence="9">
    <location>
        <begin position="24"/>
        <end position="46"/>
    </location>
</feature>
<keyword evidence="7 9" id="KW-1133">Transmembrane helix</keyword>
<organism evidence="10 11">
    <name type="scientific">Cuscuta campestris</name>
    <dbReference type="NCBI Taxonomy" id="132261"/>
    <lineage>
        <taxon>Eukaryota</taxon>
        <taxon>Viridiplantae</taxon>
        <taxon>Streptophyta</taxon>
        <taxon>Embryophyta</taxon>
        <taxon>Tracheophyta</taxon>
        <taxon>Spermatophyta</taxon>
        <taxon>Magnoliopsida</taxon>
        <taxon>eudicotyledons</taxon>
        <taxon>Gunneridae</taxon>
        <taxon>Pentapetalae</taxon>
        <taxon>asterids</taxon>
        <taxon>lamiids</taxon>
        <taxon>Solanales</taxon>
        <taxon>Convolvulaceae</taxon>
        <taxon>Cuscuteae</taxon>
        <taxon>Cuscuta</taxon>
        <taxon>Cuscuta subgen. Grammica</taxon>
        <taxon>Cuscuta sect. Cleistogrammica</taxon>
    </lineage>
</organism>
<dbReference type="EMBL" id="OOIL02006272">
    <property type="protein sequence ID" value="VFQ97080.1"/>
    <property type="molecule type" value="Genomic_DNA"/>
</dbReference>
<evidence type="ECO:0000256" key="2">
    <source>
        <dbReference type="ARBA" id="ARBA00007809"/>
    </source>
</evidence>
<evidence type="ECO:0000256" key="8">
    <source>
        <dbReference type="ARBA" id="ARBA00023136"/>
    </source>
</evidence>
<dbReference type="PANTHER" id="PTHR10791">
    <property type="entry name" value="RAG1-ACTIVATING PROTEIN 1"/>
    <property type="match status" value="1"/>
</dbReference>
<feature type="transmembrane region" description="Helical" evidence="9">
    <location>
        <begin position="187"/>
        <end position="206"/>
    </location>
</feature>
<comment type="function">
    <text evidence="9">Mediates both low-affinity uptake and efflux of sugar across the membrane.</text>
</comment>
<keyword evidence="5 9" id="KW-0812">Transmembrane</keyword>
<accession>A0A484N7R2</accession>
<dbReference type="GO" id="GO:0012505">
    <property type="term" value="C:endomembrane system"/>
    <property type="evidence" value="ECO:0007669"/>
    <property type="project" value="UniProtKB-SubCell"/>
</dbReference>
<dbReference type="AlphaFoldDB" id="A0A484N7R2"/>
<dbReference type="GO" id="GO:0051119">
    <property type="term" value="F:sugar transmembrane transporter activity"/>
    <property type="evidence" value="ECO:0007669"/>
    <property type="project" value="InterPro"/>
</dbReference>
<feature type="transmembrane region" description="Helical" evidence="9">
    <location>
        <begin position="126"/>
        <end position="147"/>
    </location>
</feature>
<dbReference type="PANTHER" id="PTHR10791:SF57">
    <property type="entry name" value="BIDIRECTIONAL SUGAR TRANSPORTER SWEET2A"/>
    <property type="match status" value="1"/>
</dbReference>
<evidence type="ECO:0000256" key="9">
    <source>
        <dbReference type="RuleBase" id="RU910715"/>
    </source>
</evidence>
<evidence type="ECO:0000256" key="6">
    <source>
        <dbReference type="ARBA" id="ARBA00022737"/>
    </source>
</evidence>
<keyword evidence="6" id="KW-0677">Repeat</keyword>
<evidence type="ECO:0000256" key="3">
    <source>
        <dbReference type="ARBA" id="ARBA00022448"/>
    </source>
</evidence>
<dbReference type="FunFam" id="1.20.1280.290:FF:000001">
    <property type="entry name" value="Bidirectional sugar transporter SWEET"/>
    <property type="match status" value="1"/>
</dbReference>
<evidence type="ECO:0000313" key="10">
    <source>
        <dbReference type="EMBL" id="VFQ97080.1"/>
    </source>
</evidence>
<dbReference type="FunFam" id="1.20.1280.290:FF:000002">
    <property type="entry name" value="Bidirectional sugar transporter SWEET"/>
    <property type="match status" value="1"/>
</dbReference>
<feature type="transmembrane region" description="Helical" evidence="9">
    <location>
        <begin position="212"/>
        <end position="233"/>
    </location>
</feature>
<evidence type="ECO:0000256" key="1">
    <source>
        <dbReference type="ARBA" id="ARBA00004127"/>
    </source>
</evidence>
<dbReference type="Gene3D" id="1.20.1280.290">
    <property type="match status" value="2"/>
</dbReference>
<dbReference type="InterPro" id="IPR047664">
    <property type="entry name" value="SWEET"/>
</dbReference>
<feature type="transmembrane region" description="Helical" evidence="9">
    <location>
        <begin position="153"/>
        <end position="175"/>
    </location>
</feature>
<keyword evidence="4 9" id="KW-0762">Sugar transport</keyword>
<keyword evidence="11" id="KW-1185">Reference proteome</keyword>
<dbReference type="GO" id="GO:0051260">
    <property type="term" value="P:protein homooligomerization"/>
    <property type="evidence" value="ECO:0007669"/>
    <property type="project" value="UniProtKB-ARBA"/>
</dbReference>
<comment type="similarity">
    <text evidence="2 9">Belongs to the SWEET sugar transporter family.</text>
</comment>
<feature type="transmembrane region" description="Helical" evidence="9">
    <location>
        <begin position="89"/>
        <end position="114"/>
    </location>
</feature>
<evidence type="ECO:0000256" key="4">
    <source>
        <dbReference type="ARBA" id="ARBA00022597"/>
    </source>
</evidence>
<gene>
    <name evidence="10" type="ORF">CCAM_LOCUS38856</name>
</gene>
<sequence length="252" mass="27823">MVNLHVRQRPVSSTGERGAHLPSAYSICSAAAGVAGNVCAFVLFVSPIPTFKRIIRSQSTEQFSGSPYMYALLNCLICLWYGTPIVSPGIILVFSVNFIGAIFQLVYITIFILYADQTKKLKMLGLLLGIFGVFGAIASTSLCAFEPPERQIFIGYLSVLSLISMFAAPLFVINLVIKTKSVEYMPFYLSLATFLMSLSFFVYGLFECDIFISVPNGIGLVLGVLQLGLYFYYSENSEEESSRRRHLIEACA</sequence>
<protein>
    <recommendedName>
        <fullName evidence="9">Bidirectional sugar transporter SWEET</fullName>
    </recommendedName>
</protein>